<protein>
    <recommendedName>
        <fullName evidence="4">Secreted protein</fullName>
    </recommendedName>
</protein>
<evidence type="ECO:0008006" key="4">
    <source>
        <dbReference type="Google" id="ProtNLM"/>
    </source>
</evidence>
<reference evidence="2" key="1">
    <citation type="journal article" date="2019" name="BMC Genomics">
        <title>A new reference genome for Sorghum bicolor reveals high levels of sequence similarity between sweet and grain genotypes: implications for the genetics of sugar metabolism.</title>
        <authorList>
            <person name="Cooper E.A."/>
            <person name="Brenton Z.W."/>
            <person name="Flinn B.S."/>
            <person name="Jenkins J."/>
            <person name="Shu S."/>
            <person name="Flowers D."/>
            <person name="Luo F."/>
            <person name="Wang Y."/>
            <person name="Xia P."/>
            <person name="Barry K."/>
            <person name="Daum C."/>
            <person name="Lipzen A."/>
            <person name="Yoshinaga Y."/>
            <person name="Schmutz J."/>
            <person name="Saski C."/>
            <person name="Vermerris W."/>
            <person name="Kresovich S."/>
        </authorList>
    </citation>
    <scope>NUCLEOTIDE SEQUENCE</scope>
</reference>
<evidence type="ECO:0000313" key="3">
    <source>
        <dbReference type="Proteomes" id="UP000807115"/>
    </source>
</evidence>
<dbReference type="Proteomes" id="UP000807115">
    <property type="component" value="Chromosome 10"/>
</dbReference>
<evidence type="ECO:0000313" key="2">
    <source>
        <dbReference type="EMBL" id="KAG0515311.1"/>
    </source>
</evidence>
<accession>A0A921Q5K5</accession>
<proteinExistence type="predicted"/>
<dbReference type="EMBL" id="CM027689">
    <property type="protein sequence ID" value="KAG0515311.1"/>
    <property type="molecule type" value="Genomic_DNA"/>
</dbReference>
<dbReference type="AlphaFoldDB" id="A0A921Q5K5"/>
<comment type="caution">
    <text evidence="2">The sequence shown here is derived from an EMBL/GenBank/DDBJ whole genome shotgun (WGS) entry which is preliminary data.</text>
</comment>
<reference evidence="2" key="2">
    <citation type="submission" date="2020-10" db="EMBL/GenBank/DDBJ databases">
        <authorList>
            <person name="Cooper E.A."/>
            <person name="Brenton Z.W."/>
            <person name="Flinn B.S."/>
            <person name="Jenkins J."/>
            <person name="Shu S."/>
            <person name="Flowers D."/>
            <person name="Luo F."/>
            <person name="Wang Y."/>
            <person name="Xia P."/>
            <person name="Barry K."/>
            <person name="Daum C."/>
            <person name="Lipzen A."/>
            <person name="Yoshinaga Y."/>
            <person name="Schmutz J."/>
            <person name="Saski C."/>
            <person name="Vermerris W."/>
            <person name="Kresovich S."/>
        </authorList>
    </citation>
    <scope>NUCLEOTIDE SEQUENCE</scope>
</reference>
<feature type="signal peptide" evidence="1">
    <location>
        <begin position="1"/>
        <end position="25"/>
    </location>
</feature>
<name>A0A921Q5K5_SORBI</name>
<evidence type="ECO:0000256" key="1">
    <source>
        <dbReference type="SAM" id="SignalP"/>
    </source>
</evidence>
<organism evidence="2 3">
    <name type="scientific">Sorghum bicolor</name>
    <name type="common">Sorghum</name>
    <name type="synonym">Sorghum vulgare</name>
    <dbReference type="NCBI Taxonomy" id="4558"/>
    <lineage>
        <taxon>Eukaryota</taxon>
        <taxon>Viridiplantae</taxon>
        <taxon>Streptophyta</taxon>
        <taxon>Embryophyta</taxon>
        <taxon>Tracheophyta</taxon>
        <taxon>Spermatophyta</taxon>
        <taxon>Magnoliopsida</taxon>
        <taxon>Liliopsida</taxon>
        <taxon>Poales</taxon>
        <taxon>Poaceae</taxon>
        <taxon>PACMAD clade</taxon>
        <taxon>Panicoideae</taxon>
        <taxon>Andropogonodae</taxon>
        <taxon>Andropogoneae</taxon>
        <taxon>Sorghinae</taxon>
        <taxon>Sorghum</taxon>
    </lineage>
</organism>
<gene>
    <name evidence="2" type="ORF">BDA96_10G267100</name>
</gene>
<sequence>MAAASPKPVAALLLRGWRSLVLVLASVNPISEKSRTTNWIRQEQEDTGRIGMADKLTVGSAVTSRIWKWMSQFQKVWGLGLIPCGTLGLKNSNGRSNAKFQTSNCRPVPAKSNCGISNTMPTSKSGQSTKLTGAALALLRSLRRCFPAEPVRPPLCAPFQPQRSFV</sequence>
<feature type="chain" id="PRO_5036827585" description="Secreted protein" evidence="1">
    <location>
        <begin position="26"/>
        <end position="166"/>
    </location>
</feature>
<keyword evidence="1" id="KW-0732">Signal</keyword>